<organism evidence="1 2">
    <name type="scientific">Desulfofundulus thermosubterraneus DSM 16057</name>
    <dbReference type="NCBI Taxonomy" id="1121432"/>
    <lineage>
        <taxon>Bacteria</taxon>
        <taxon>Bacillati</taxon>
        <taxon>Bacillota</taxon>
        <taxon>Clostridia</taxon>
        <taxon>Eubacteriales</taxon>
        <taxon>Peptococcaceae</taxon>
        <taxon>Desulfofundulus</taxon>
    </lineage>
</organism>
<dbReference type="Proteomes" id="UP000184529">
    <property type="component" value="Unassembled WGS sequence"/>
</dbReference>
<dbReference type="AlphaFoldDB" id="A0A1M6DTT7"/>
<reference evidence="2" key="1">
    <citation type="submission" date="2016-11" db="EMBL/GenBank/DDBJ databases">
        <authorList>
            <person name="Varghese N."/>
            <person name="Submissions S."/>
        </authorList>
    </citation>
    <scope>NUCLEOTIDE SEQUENCE [LARGE SCALE GENOMIC DNA]</scope>
    <source>
        <strain evidence="2">DSM 16057</strain>
    </source>
</reference>
<accession>A0A1M6DTT7</accession>
<gene>
    <name evidence="1" type="ORF">SAMN02745219_00996</name>
</gene>
<sequence>MWFRFISASEGKRFAETVQEMVNELKKLGPNPLRRRWDI</sequence>
<protein>
    <submittedName>
        <fullName evidence="1">F420-non-reducing hydrogenase iron-sulfur subunit</fullName>
    </submittedName>
</protein>
<dbReference type="STRING" id="1121432.SAMN02745219_00996"/>
<proteinExistence type="predicted"/>
<dbReference type="EMBL" id="FQZM01000011">
    <property type="protein sequence ID" value="SHI76540.1"/>
    <property type="molecule type" value="Genomic_DNA"/>
</dbReference>
<keyword evidence="2" id="KW-1185">Reference proteome</keyword>
<evidence type="ECO:0000313" key="2">
    <source>
        <dbReference type="Proteomes" id="UP000184529"/>
    </source>
</evidence>
<evidence type="ECO:0000313" key="1">
    <source>
        <dbReference type="EMBL" id="SHI76540.1"/>
    </source>
</evidence>
<name>A0A1M6DTT7_9FIRM</name>